<evidence type="ECO:0000313" key="1">
    <source>
        <dbReference type="EMBL" id="CAG8500547.1"/>
    </source>
</evidence>
<protein>
    <submittedName>
        <fullName evidence="1">11623_t:CDS:1</fullName>
    </submittedName>
</protein>
<dbReference type="AlphaFoldDB" id="A0A9N8ZMG7"/>
<evidence type="ECO:0000313" key="2">
    <source>
        <dbReference type="Proteomes" id="UP000789706"/>
    </source>
</evidence>
<proteinExistence type="predicted"/>
<comment type="caution">
    <text evidence="1">The sequence shown here is derived from an EMBL/GenBank/DDBJ whole genome shotgun (WGS) entry which is preliminary data.</text>
</comment>
<keyword evidence="2" id="KW-1185">Reference proteome</keyword>
<gene>
    <name evidence="1" type="ORF">DEBURN_LOCUS4653</name>
</gene>
<dbReference type="Proteomes" id="UP000789706">
    <property type="component" value="Unassembled WGS sequence"/>
</dbReference>
<dbReference type="EMBL" id="CAJVPK010000368">
    <property type="protein sequence ID" value="CAG8500547.1"/>
    <property type="molecule type" value="Genomic_DNA"/>
</dbReference>
<reference evidence="1" key="1">
    <citation type="submission" date="2021-06" db="EMBL/GenBank/DDBJ databases">
        <authorList>
            <person name="Kallberg Y."/>
            <person name="Tangrot J."/>
            <person name="Rosling A."/>
        </authorList>
    </citation>
    <scope>NUCLEOTIDE SEQUENCE</scope>
    <source>
        <strain evidence="1">AZ414A</strain>
    </source>
</reference>
<organism evidence="1 2">
    <name type="scientific">Diversispora eburnea</name>
    <dbReference type="NCBI Taxonomy" id="1213867"/>
    <lineage>
        <taxon>Eukaryota</taxon>
        <taxon>Fungi</taxon>
        <taxon>Fungi incertae sedis</taxon>
        <taxon>Mucoromycota</taxon>
        <taxon>Glomeromycotina</taxon>
        <taxon>Glomeromycetes</taxon>
        <taxon>Diversisporales</taxon>
        <taxon>Diversisporaceae</taxon>
        <taxon>Diversispora</taxon>
    </lineage>
</organism>
<name>A0A9N8ZMG7_9GLOM</name>
<accession>A0A9N8ZMG7</accession>
<sequence>MSREINKNYLKFDKKKGRNGIRDIPDSTTPMRASYEQQWLLDDGTPKHLDPLDLL</sequence>